<evidence type="ECO:0000313" key="3">
    <source>
        <dbReference type="EMBL" id="TCO53694.1"/>
    </source>
</evidence>
<protein>
    <submittedName>
        <fullName evidence="3">Galactokinase</fullName>
    </submittedName>
</protein>
<keyword evidence="1 3" id="KW-0808">Transferase</keyword>
<evidence type="ECO:0000313" key="4">
    <source>
        <dbReference type="Proteomes" id="UP000295680"/>
    </source>
</evidence>
<dbReference type="Gene3D" id="3.30.230.10">
    <property type="match status" value="1"/>
</dbReference>
<name>A0A4R2J5R1_9PSEU</name>
<dbReference type="SUPFAM" id="SSF54211">
    <property type="entry name" value="Ribosomal protein S5 domain 2-like"/>
    <property type="match status" value="1"/>
</dbReference>
<sequence>MTDLADRPDVSPELRLVPHAFREAFGRSAEGVWYAPGVVPLMPGMSVCARWGAIVAGERRTDRMLELVSINRPAEPVRVPLNETVDLPKWARPVAGIVKRLEPTGATLLCSVDLPAGSGLSSPNALACVAAIALRDLGRPDLSDDDLLALIAECAPHAEAAFAGHTTGLNLDGTSVLVIDTRLRSDTPVTVVDYPTSDFPGTDNPSTRLTVFHRAQTSTREQDLAVAAALDAGADGASMLVDEPGRPVAALADPTRISTVRAYVSDAFRSAELRVPRYLTVRPAAGAVRITA</sequence>
<organism evidence="3 4">
    <name type="scientific">Actinocrispum wychmicini</name>
    <dbReference type="NCBI Taxonomy" id="1213861"/>
    <lineage>
        <taxon>Bacteria</taxon>
        <taxon>Bacillati</taxon>
        <taxon>Actinomycetota</taxon>
        <taxon>Actinomycetes</taxon>
        <taxon>Pseudonocardiales</taxon>
        <taxon>Pseudonocardiaceae</taxon>
        <taxon>Actinocrispum</taxon>
    </lineage>
</organism>
<dbReference type="InterPro" id="IPR006204">
    <property type="entry name" value="GHMP_kinase_N_dom"/>
</dbReference>
<dbReference type="GO" id="GO:0005524">
    <property type="term" value="F:ATP binding"/>
    <property type="evidence" value="ECO:0007669"/>
    <property type="project" value="InterPro"/>
</dbReference>
<dbReference type="Proteomes" id="UP000295680">
    <property type="component" value="Unassembled WGS sequence"/>
</dbReference>
<dbReference type="OrthoDB" id="3670391at2"/>
<dbReference type="RefSeq" id="WP_132123650.1">
    <property type="nucleotide sequence ID" value="NZ_SLWS01000010.1"/>
</dbReference>
<keyword evidence="4" id="KW-1185">Reference proteome</keyword>
<dbReference type="Pfam" id="PF00288">
    <property type="entry name" value="GHMP_kinases_N"/>
    <property type="match status" value="1"/>
</dbReference>
<evidence type="ECO:0000256" key="1">
    <source>
        <dbReference type="ARBA" id="ARBA00022777"/>
    </source>
</evidence>
<dbReference type="EMBL" id="SLWS01000010">
    <property type="protein sequence ID" value="TCO53694.1"/>
    <property type="molecule type" value="Genomic_DNA"/>
</dbReference>
<proteinExistence type="predicted"/>
<dbReference type="InterPro" id="IPR020568">
    <property type="entry name" value="Ribosomal_Su5_D2-typ_SF"/>
</dbReference>
<accession>A0A4R2J5R1</accession>
<reference evidence="3 4" key="1">
    <citation type="submission" date="2019-03" db="EMBL/GenBank/DDBJ databases">
        <title>Genomic Encyclopedia of Type Strains, Phase IV (KMG-IV): sequencing the most valuable type-strain genomes for metagenomic binning, comparative biology and taxonomic classification.</title>
        <authorList>
            <person name="Goeker M."/>
        </authorList>
    </citation>
    <scope>NUCLEOTIDE SEQUENCE [LARGE SCALE GENOMIC DNA]</scope>
    <source>
        <strain evidence="3 4">DSM 45934</strain>
    </source>
</reference>
<dbReference type="InterPro" id="IPR014721">
    <property type="entry name" value="Ribsml_uS5_D2-typ_fold_subgr"/>
</dbReference>
<keyword evidence="1 3" id="KW-0418">Kinase</keyword>
<gene>
    <name evidence="3" type="ORF">EV192_110284</name>
</gene>
<comment type="caution">
    <text evidence="3">The sequence shown here is derived from an EMBL/GenBank/DDBJ whole genome shotgun (WGS) entry which is preliminary data.</text>
</comment>
<evidence type="ECO:0000259" key="2">
    <source>
        <dbReference type="Pfam" id="PF00288"/>
    </source>
</evidence>
<dbReference type="AlphaFoldDB" id="A0A4R2J5R1"/>
<feature type="domain" description="GHMP kinase N-terminal" evidence="2">
    <location>
        <begin position="99"/>
        <end position="156"/>
    </location>
</feature>
<dbReference type="GO" id="GO:0016301">
    <property type="term" value="F:kinase activity"/>
    <property type="evidence" value="ECO:0007669"/>
    <property type="project" value="UniProtKB-KW"/>
</dbReference>